<dbReference type="Pfam" id="PF00010">
    <property type="entry name" value="HLH"/>
    <property type="match status" value="1"/>
</dbReference>
<feature type="compositionally biased region" description="Low complexity" evidence="5">
    <location>
        <begin position="293"/>
        <end position="303"/>
    </location>
</feature>
<protein>
    <recommendedName>
        <fullName evidence="6">BHLH domain-containing protein</fullName>
    </recommendedName>
</protein>
<comment type="subcellular location">
    <subcellularLocation>
        <location evidence="1">Nucleus</location>
    </subcellularLocation>
</comment>
<dbReference type="EMBL" id="CM004391">
    <property type="protein sequence ID" value="OAY51235.1"/>
    <property type="molecule type" value="Genomic_DNA"/>
</dbReference>
<dbReference type="PANTHER" id="PTHR12565:SF444">
    <property type="entry name" value="TRANSCRIPTION FACTOR BHLH62-RELATED"/>
    <property type="match status" value="1"/>
</dbReference>
<feature type="region of interest" description="Disordered" evidence="5">
    <location>
        <begin position="540"/>
        <end position="562"/>
    </location>
</feature>
<evidence type="ECO:0000256" key="3">
    <source>
        <dbReference type="ARBA" id="ARBA00023163"/>
    </source>
</evidence>
<keyword evidence="8" id="KW-1185">Reference proteome</keyword>
<reference evidence="8" key="1">
    <citation type="journal article" date="2016" name="Nat. Biotechnol.">
        <title>Sequencing wild and cultivated cassava and related species reveals extensive interspecific hybridization and genetic diversity.</title>
        <authorList>
            <person name="Bredeson J.V."/>
            <person name="Lyons J.B."/>
            <person name="Prochnik S.E."/>
            <person name="Wu G.A."/>
            <person name="Ha C.M."/>
            <person name="Edsinger-Gonzales E."/>
            <person name="Grimwood J."/>
            <person name="Schmutz J."/>
            <person name="Rabbi I.Y."/>
            <person name="Egesi C."/>
            <person name="Nauluvula P."/>
            <person name="Lebot V."/>
            <person name="Ndunguru J."/>
            <person name="Mkamilo G."/>
            <person name="Bart R.S."/>
            <person name="Setter T.L."/>
            <person name="Gleadow R.M."/>
            <person name="Kulakow P."/>
            <person name="Ferguson M.E."/>
            <person name="Rounsley S."/>
            <person name="Rokhsar D.S."/>
        </authorList>
    </citation>
    <scope>NUCLEOTIDE SEQUENCE [LARGE SCALE GENOMIC DNA]</scope>
    <source>
        <strain evidence="8">cv. AM560-2</strain>
    </source>
</reference>
<evidence type="ECO:0000256" key="5">
    <source>
        <dbReference type="SAM" id="MobiDB-lite"/>
    </source>
</evidence>
<dbReference type="Proteomes" id="UP000091857">
    <property type="component" value="Chromosome 5"/>
</dbReference>
<evidence type="ECO:0000256" key="1">
    <source>
        <dbReference type="ARBA" id="ARBA00004123"/>
    </source>
</evidence>
<proteinExistence type="predicted"/>
<organism evidence="7 8">
    <name type="scientific">Manihot esculenta</name>
    <name type="common">Cassava</name>
    <name type="synonym">Jatropha manihot</name>
    <dbReference type="NCBI Taxonomy" id="3983"/>
    <lineage>
        <taxon>Eukaryota</taxon>
        <taxon>Viridiplantae</taxon>
        <taxon>Streptophyta</taxon>
        <taxon>Embryophyta</taxon>
        <taxon>Tracheophyta</taxon>
        <taxon>Spermatophyta</taxon>
        <taxon>Magnoliopsida</taxon>
        <taxon>eudicotyledons</taxon>
        <taxon>Gunneridae</taxon>
        <taxon>Pentapetalae</taxon>
        <taxon>rosids</taxon>
        <taxon>fabids</taxon>
        <taxon>Malpighiales</taxon>
        <taxon>Euphorbiaceae</taxon>
        <taxon>Crotonoideae</taxon>
        <taxon>Manihoteae</taxon>
        <taxon>Manihot</taxon>
    </lineage>
</organism>
<dbReference type="SMART" id="SM00353">
    <property type="entry name" value="HLH"/>
    <property type="match status" value="1"/>
</dbReference>
<dbReference type="Gene3D" id="4.10.280.10">
    <property type="entry name" value="Helix-loop-helix DNA-binding domain"/>
    <property type="match status" value="1"/>
</dbReference>
<feature type="region of interest" description="Disordered" evidence="5">
    <location>
        <begin position="221"/>
        <end position="353"/>
    </location>
</feature>
<keyword evidence="2" id="KW-0805">Transcription regulation</keyword>
<dbReference type="GO" id="GO:0046983">
    <property type="term" value="F:protein dimerization activity"/>
    <property type="evidence" value="ECO:0007669"/>
    <property type="project" value="InterPro"/>
</dbReference>
<dbReference type="InterPro" id="IPR036638">
    <property type="entry name" value="HLH_DNA-bd_sf"/>
</dbReference>
<evidence type="ECO:0000256" key="2">
    <source>
        <dbReference type="ARBA" id="ARBA00023015"/>
    </source>
</evidence>
<dbReference type="SMR" id="A0A2C9W065"/>
<dbReference type="CDD" id="cd18919">
    <property type="entry name" value="bHLH_AtBPE_like"/>
    <property type="match status" value="1"/>
</dbReference>
<dbReference type="AlphaFoldDB" id="A0A2C9W065"/>
<comment type="caution">
    <text evidence="7">The sequence shown here is derived from an EMBL/GenBank/DDBJ whole genome shotgun (WGS) entry which is preliminary data.</text>
</comment>
<dbReference type="Gramene" id="Manes.05G198200.1.v8.1">
    <property type="protein sequence ID" value="Manes.05G198200.1.v8.1.CDS"/>
    <property type="gene ID" value="Manes.05G198200.v8.1"/>
</dbReference>
<gene>
    <name evidence="7" type="ORF">MANES_05G198200v8</name>
</gene>
<dbReference type="OMA" id="PRMDLNM"/>
<dbReference type="InterPro" id="IPR011598">
    <property type="entry name" value="bHLH_dom"/>
</dbReference>
<dbReference type="FunFam" id="4.10.280.10:FF:000002">
    <property type="entry name" value="Basic helix-loop-helix transcription factor"/>
    <property type="match status" value="1"/>
</dbReference>
<keyword evidence="3" id="KW-0804">Transcription</keyword>
<accession>A0A2C9W065</accession>
<sequence length="562" mass="61808">MEKGKHFLSKGANNSAAAEVPIWNSCSFGMEMQSNKLNCFSDQLPNCFFNPNWDSSMDQSDPFESALSSIVSSPVTTSNAIPSSCGVGDPVMIREVIGRLGNICNSGEISYINNNPSTNTSCYGTPLSSPPKLNNPTMDSKIAGNLPILGKGIPEHPSLASFPADPGFVERAARFSCFGNGNLVGLNDKFRLNESELSHRLMPRLEPGRVSSNLSVKALGPQANVNVDGNSNSDKKFSRLSRSSTPENAEFGDSREESSVSEQIPGGELSMKGQKDCYSRKRKAIPRGKAKETLSSSLSTSDSKVVGDKDETNAKRSKSEETNGKEKDVIKAKEEQNSNQKQNKDNEKPLEPPKDYIHVRARRGQATDSHSLAERVRREKISERMKFLQDLVPGCNKVTGKAVMLDEIINYVQSLQRQVEFLSMKLATVNPRMDINMESLLSKEIFQSRGSLSHNLYPMENSAGLSFPYVYQSQQGIALPNGMFSNGETQFSVNPLNVVLKQNQCRQLPALNELGDAAWQVSTFWEDDLQSVVQMGFGQNQQQQQDFHAGPNMPGGQMKVEL</sequence>
<dbReference type="GO" id="GO:0003700">
    <property type="term" value="F:DNA-binding transcription factor activity"/>
    <property type="evidence" value="ECO:0000318"/>
    <property type="project" value="GO_Central"/>
</dbReference>
<evidence type="ECO:0000313" key="8">
    <source>
        <dbReference type="Proteomes" id="UP000091857"/>
    </source>
</evidence>
<evidence type="ECO:0000259" key="6">
    <source>
        <dbReference type="PROSITE" id="PS50888"/>
    </source>
</evidence>
<dbReference type="SUPFAM" id="SSF47459">
    <property type="entry name" value="HLH, helix-loop-helix DNA-binding domain"/>
    <property type="match status" value="1"/>
</dbReference>
<dbReference type="InterPro" id="IPR024097">
    <property type="entry name" value="bHLH_ZIP_TF"/>
</dbReference>
<dbReference type="OrthoDB" id="775589at2759"/>
<dbReference type="GO" id="GO:0005634">
    <property type="term" value="C:nucleus"/>
    <property type="evidence" value="ECO:0000318"/>
    <property type="project" value="GO_Central"/>
</dbReference>
<evidence type="ECO:0000256" key="4">
    <source>
        <dbReference type="ARBA" id="ARBA00023242"/>
    </source>
</evidence>
<dbReference type="PROSITE" id="PS50888">
    <property type="entry name" value="BHLH"/>
    <property type="match status" value="1"/>
</dbReference>
<feature type="domain" description="BHLH" evidence="6">
    <location>
        <begin position="365"/>
        <end position="415"/>
    </location>
</feature>
<name>A0A2C9W065_MANES</name>
<evidence type="ECO:0000313" key="7">
    <source>
        <dbReference type="EMBL" id="OAY51235.1"/>
    </source>
</evidence>
<dbReference type="PANTHER" id="PTHR12565">
    <property type="entry name" value="STEROL REGULATORY ELEMENT-BINDING PROTEIN"/>
    <property type="match status" value="1"/>
</dbReference>
<dbReference type="STRING" id="3983.A0A2C9W065"/>
<feature type="compositionally biased region" description="Basic and acidic residues" evidence="5">
    <location>
        <begin position="305"/>
        <end position="353"/>
    </location>
</feature>
<keyword evidence="4" id="KW-0539">Nucleus</keyword>
<feature type="compositionally biased region" description="Polar residues" evidence="5">
    <location>
        <begin position="223"/>
        <end position="232"/>
    </location>
</feature>